<dbReference type="InterPro" id="IPR036565">
    <property type="entry name" value="Mur-like_cat_sf"/>
</dbReference>
<evidence type="ECO:0000256" key="10">
    <source>
        <dbReference type="HAMAP-Rule" id="MF_02019"/>
    </source>
</evidence>
<evidence type="ECO:0000256" key="2">
    <source>
        <dbReference type="ARBA" id="ARBA00022598"/>
    </source>
</evidence>
<dbReference type="Proteomes" id="UP000306740">
    <property type="component" value="Unassembled WGS sequence"/>
</dbReference>
<feature type="domain" description="Mur ligase central" evidence="15">
    <location>
        <begin position="106"/>
        <end position="293"/>
    </location>
</feature>
<evidence type="ECO:0000313" key="17">
    <source>
        <dbReference type="EMBL" id="TNC38633.1"/>
    </source>
</evidence>
<dbReference type="NCBIfam" id="TIGR01143">
    <property type="entry name" value="murF"/>
    <property type="match status" value="1"/>
</dbReference>
<dbReference type="AlphaFoldDB" id="A0A5C4MH28"/>
<keyword evidence="5 10" id="KW-0067">ATP-binding</keyword>
<keyword evidence="3 10" id="KW-0132">Cell division</keyword>
<dbReference type="PANTHER" id="PTHR43024">
    <property type="entry name" value="UDP-N-ACETYLMURAMOYL-TRIPEPTIDE--D-ALANYL-D-ALANINE LIGASE"/>
    <property type="match status" value="1"/>
</dbReference>
<dbReference type="InterPro" id="IPR036615">
    <property type="entry name" value="Mur_ligase_C_dom_sf"/>
</dbReference>
<keyword evidence="8 10" id="KW-0131">Cell cycle</keyword>
<dbReference type="PANTHER" id="PTHR43024:SF1">
    <property type="entry name" value="UDP-N-ACETYLMURAMOYL-TRIPEPTIDE--D-ALANYL-D-ALANINE LIGASE"/>
    <property type="match status" value="1"/>
</dbReference>
<dbReference type="UniPathway" id="UPA00219"/>
<dbReference type="Gene3D" id="3.40.1190.10">
    <property type="entry name" value="Mur-like, catalytic domain"/>
    <property type="match status" value="1"/>
</dbReference>
<feature type="domain" description="Mur ligase C-terminal" evidence="14">
    <location>
        <begin position="317"/>
        <end position="440"/>
    </location>
</feature>
<dbReference type="EMBL" id="VDFR01000123">
    <property type="protein sequence ID" value="TNC38138.1"/>
    <property type="molecule type" value="Genomic_DNA"/>
</dbReference>
<dbReference type="GO" id="GO:0047480">
    <property type="term" value="F:UDP-N-acetylmuramoyl-tripeptide-D-alanyl-D-alanine ligase activity"/>
    <property type="evidence" value="ECO:0007669"/>
    <property type="project" value="UniProtKB-UniRule"/>
</dbReference>
<dbReference type="InterPro" id="IPR004101">
    <property type="entry name" value="Mur_ligase_C"/>
</dbReference>
<dbReference type="Gene3D" id="3.40.1390.10">
    <property type="entry name" value="MurE/MurF, N-terminal domain"/>
    <property type="match status" value="1"/>
</dbReference>
<dbReference type="SUPFAM" id="SSF53623">
    <property type="entry name" value="MurD-like peptide ligases, catalytic domain"/>
    <property type="match status" value="1"/>
</dbReference>
<protein>
    <recommendedName>
        <fullName evidence="10 11">UDP-N-acetylmuramoyl-tripeptide--D-alanyl-D-alanine ligase</fullName>
        <ecNumber evidence="10 11">6.3.2.10</ecNumber>
    </recommendedName>
    <alternativeName>
        <fullName evidence="10">D-alanyl-D-alanine-adding enzyme</fullName>
    </alternativeName>
</protein>
<evidence type="ECO:0000256" key="11">
    <source>
        <dbReference type="RuleBase" id="RU004136"/>
    </source>
</evidence>
<feature type="compositionally biased region" description="Basic and acidic residues" evidence="12">
    <location>
        <begin position="471"/>
        <end position="480"/>
    </location>
</feature>
<dbReference type="GO" id="GO:0005737">
    <property type="term" value="C:cytoplasm"/>
    <property type="evidence" value="ECO:0007669"/>
    <property type="project" value="UniProtKB-SubCell"/>
</dbReference>
<dbReference type="InterPro" id="IPR051046">
    <property type="entry name" value="MurCDEF_CellWall_CoF430Synth"/>
</dbReference>
<evidence type="ECO:0000259" key="15">
    <source>
        <dbReference type="Pfam" id="PF08245"/>
    </source>
</evidence>
<evidence type="ECO:0000256" key="7">
    <source>
        <dbReference type="ARBA" id="ARBA00022984"/>
    </source>
</evidence>
<dbReference type="GO" id="GO:0008360">
    <property type="term" value="P:regulation of cell shape"/>
    <property type="evidence" value="ECO:0007669"/>
    <property type="project" value="UniProtKB-KW"/>
</dbReference>
<sequence length="480" mass="48825">MITTALTRIAEVVGGVAYDAEGVEVTAPATLDSRLVEPGGLFVAVRGEHVDGHDFAPAAYAADAAAVLGERRVEGPCVVVDDIEAALARLAREVRDRLEGCVVVGITGSQGKTSVKDLLAQVLAAQGPTVATAGNYNNELGVPLTVLRATPGTRYLVVEMGARAVGNIAALCAIARPDIGVVLNVGTAHVGEFGSVEAIAVTKGELVESLPTQGVAVLNADDAVVAAMRTRTAATVRTFGTSAEADVQADDVRIDDDGEPRFVLRADGLAAPVHLHLLGAHQASNAAAATAAALAAGLPLETVALALSEATTRSGWRMERTVRDDGLVVVNDAYNANPESVDAALRAVVAMGRGRRVVAVLGEMLELGGAAHDAHASVGSLAADLGVTQVVAVGDGARAVHESATAAGAASVLVDDLDGALAWLRGYLRADDIVLVKASRASGLEQLAAALLADPDPQERVADAESTSGAARDDEGNDAR</sequence>
<evidence type="ECO:0000256" key="4">
    <source>
        <dbReference type="ARBA" id="ARBA00022741"/>
    </source>
</evidence>
<comment type="pathway">
    <text evidence="10 11">Cell wall biogenesis; peptidoglycan biosynthesis.</text>
</comment>
<dbReference type="GO" id="GO:0071555">
    <property type="term" value="P:cell wall organization"/>
    <property type="evidence" value="ECO:0007669"/>
    <property type="project" value="UniProtKB-KW"/>
</dbReference>
<evidence type="ECO:0000256" key="3">
    <source>
        <dbReference type="ARBA" id="ARBA00022618"/>
    </source>
</evidence>
<dbReference type="RefSeq" id="WP_139106727.1">
    <property type="nucleotide sequence ID" value="NZ_VDFR01000119.1"/>
</dbReference>
<dbReference type="GO" id="GO:0051301">
    <property type="term" value="P:cell division"/>
    <property type="evidence" value="ECO:0007669"/>
    <property type="project" value="UniProtKB-KW"/>
</dbReference>
<evidence type="ECO:0000256" key="12">
    <source>
        <dbReference type="SAM" id="MobiDB-lite"/>
    </source>
</evidence>
<feature type="domain" description="Mur ligase N-terminal catalytic" evidence="13">
    <location>
        <begin position="30"/>
        <end position="73"/>
    </location>
</feature>
<dbReference type="Pfam" id="PF08245">
    <property type="entry name" value="Mur_ligase_M"/>
    <property type="match status" value="1"/>
</dbReference>
<keyword evidence="1 10" id="KW-0963">Cytoplasm</keyword>
<comment type="caution">
    <text evidence="17">The sequence shown here is derived from an EMBL/GenBank/DDBJ whole genome shotgun (WGS) entry which is preliminary data.</text>
</comment>
<accession>A0A5C4MH28</accession>
<dbReference type="HAMAP" id="MF_02019">
    <property type="entry name" value="MurF"/>
    <property type="match status" value="1"/>
</dbReference>
<keyword evidence="2 10" id="KW-0436">Ligase</keyword>
<dbReference type="SUPFAM" id="SSF63418">
    <property type="entry name" value="MurE/MurF N-terminal domain"/>
    <property type="match status" value="1"/>
</dbReference>
<dbReference type="EC" id="6.3.2.10" evidence="10 11"/>
<evidence type="ECO:0000313" key="18">
    <source>
        <dbReference type="Proteomes" id="UP000306740"/>
    </source>
</evidence>
<keyword evidence="4 10" id="KW-0547">Nucleotide-binding</keyword>
<dbReference type="EMBL" id="VDFR01000119">
    <property type="protein sequence ID" value="TNC38633.1"/>
    <property type="molecule type" value="Genomic_DNA"/>
</dbReference>
<keyword evidence="7 10" id="KW-0573">Peptidoglycan synthesis</keyword>
<dbReference type="InterPro" id="IPR005863">
    <property type="entry name" value="UDP-N-AcMur_synth"/>
</dbReference>
<evidence type="ECO:0000259" key="13">
    <source>
        <dbReference type="Pfam" id="PF01225"/>
    </source>
</evidence>
<evidence type="ECO:0000313" key="16">
    <source>
        <dbReference type="EMBL" id="TNC38138.1"/>
    </source>
</evidence>
<comment type="catalytic activity">
    <reaction evidence="10 11">
        <text>D-alanyl-D-alanine + UDP-N-acetyl-alpha-D-muramoyl-L-alanyl-gamma-D-glutamyl-meso-2,6-diaminopimelate + ATP = UDP-N-acetyl-alpha-D-muramoyl-L-alanyl-gamma-D-glutamyl-meso-2,6-diaminopimeloyl-D-alanyl-D-alanine + ADP + phosphate + H(+)</text>
        <dbReference type="Rhea" id="RHEA:28374"/>
        <dbReference type="ChEBI" id="CHEBI:15378"/>
        <dbReference type="ChEBI" id="CHEBI:30616"/>
        <dbReference type="ChEBI" id="CHEBI:43474"/>
        <dbReference type="ChEBI" id="CHEBI:57822"/>
        <dbReference type="ChEBI" id="CHEBI:61386"/>
        <dbReference type="ChEBI" id="CHEBI:83905"/>
        <dbReference type="ChEBI" id="CHEBI:456216"/>
        <dbReference type="EC" id="6.3.2.10"/>
    </reaction>
</comment>
<dbReference type="InterPro" id="IPR035911">
    <property type="entry name" value="MurE/MurF_N"/>
</dbReference>
<dbReference type="GO" id="GO:0005524">
    <property type="term" value="F:ATP binding"/>
    <property type="evidence" value="ECO:0007669"/>
    <property type="project" value="UniProtKB-UniRule"/>
</dbReference>
<dbReference type="Pfam" id="PF01225">
    <property type="entry name" value="Mur_ligase"/>
    <property type="match status" value="1"/>
</dbReference>
<dbReference type="Pfam" id="PF02875">
    <property type="entry name" value="Mur_ligase_C"/>
    <property type="match status" value="1"/>
</dbReference>
<keyword evidence="6 10" id="KW-0133">Cell shape</keyword>
<name>A0A5C4MH28_9ACTN</name>
<reference evidence="17 18" key="1">
    <citation type="submission" date="2019-05" db="EMBL/GenBank/DDBJ databases">
        <title>Mumia sp. nov., isolated from the intestinal contents of plateau pika (Ochotona curzoniae) in the Qinghai-Tibet plateau of China.</title>
        <authorList>
            <person name="Tian Z."/>
        </authorList>
    </citation>
    <scope>NUCLEOTIDE SEQUENCE [LARGE SCALE GENOMIC DNA]</scope>
    <source>
        <strain evidence="18">527</strain>
        <strain evidence="17">Z527</strain>
    </source>
</reference>
<dbReference type="InterPro" id="IPR000713">
    <property type="entry name" value="Mur_ligase_N"/>
</dbReference>
<evidence type="ECO:0000256" key="8">
    <source>
        <dbReference type="ARBA" id="ARBA00023306"/>
    </source>
</evidence>
<keyword evidence="9 10" id="KW-0961">Cell wall biogenesis/degradation</keyword>
<feature type="binding site" evidence="10">
    <location>
        <begin position="108"/>
        <end position="114"/>
    </location>
    <ligand>
        <name>ATP</name>
        <dbReference type="ChEBI" id="CHEBI:30616"/>
    </ligand>
</feature>
<evidence type="ECO:0000256" key="1">
    <source>
        <dbReference type="ARBA" id="ARBA00022490"/>
    </source>
</evidence>
<dbReference type="InterPro" id="IPR013221">
    <property type="entry name" value="Mur_ligase_cen"/>
</dbReference>
<dbReference type="OrthoDB" id="9800958at2"/>
<comment type="similarity">
    <text evidence="10">Belongs to the MurCDEF family. MurF subfamily.</text>
</comment>
<dbReference type="SUPFAM" id="SSF53244">
    <property type="entry name" value="MurD-like peptide ligases, peptide-binding domain"/>
    <property type="match status" value="1"/>
</dbReference>
<comment type="subcellular location">
    <subcellularLocation>
        <location evidence="10 11">Cytoplasm</location>
    </subcellularLocation>
</comment>
<organism evidence="17 18">
    <name type="scientific">Mumia zhuanghuii</name>
    <dbReference type="NCBI Taxonomy" id="2585211"/>
    <lineage>
        <taxon>Bacteria</taxon>
        <taxon>Bacillati</taxon>
        <taxon>Actinomycetota</taxon>
        <taxon>Actinomycetes</taxon>
        <taxon>Propionibacteriales</taxon>
        <taxon>Nocardioidaceae</taxon>
        <taxon>Mumia</taxon>
    </lineage>
</organism>
<dbReference type="Gene3D" id="3.90.190.20">
    <property type="entry name" value="Mur ligase, C-terminal domain"/>
    <property type="match status" value="1"/>
</dbReference>
<evidence type="ECO:0000259" key="14">
    <source>
        <dbReference type="Pfam" id="PF02875"/>
    </source>
</evidence>
<feature type="region of interest" description="Disordered" evidence="12">
    <location>
        <begin position="455"/>
        <end position="480"/>
    </location>
</feature>
<evidence type="ECO:0000256" key="6">
    <source>
        <dbReference type="ARBA" id="ARBA00022960"/>
    </source>
</evidence>
<gene>
    <name evidence="10 17" type="primary">murF</name>
    <name evidence="17" type="ORF">FHE65_24265</name>
    <name evidence="16" type="ORF">FHE65_24600</name>
</gene>
<proteinExistence type="inferred from homology"/>
<evidence type="ECO:0000256" key="9">
    <source>
        <dbReference type="ARBA" id="ARBA00023316"/>
    </source>
</evidence>
<evidence type="ECO:0000256" key="5">
    <source>
        <dbReference type="ARBA" id="ARBA00022840"/>
    </source>
</evidence>
<comment type="function">
    <text evidence="10 11">Involved in cell wall formation. Catalyzes the final step in the synthesis of UDP-N-acetylmuramoyl-pentapeptide, the precursor of murein.</text>
</comment>
<dbReference type="GO" id="GO:0009252">
    <property type="term" value="P:peptidoglycan biosynthetic process"/>
    <property type="evidence" value="ECO:0007669"/>
    <property type="project" value="UniProtKB-UniRule"/>
</dbReference>